<evidence type="ECO:0000256" key="3">
    <source>
        <dbReference type="ARBA" id="ARBA00023157"/>
    </source>
</evidence>
<proteinExistence type="predicted"/>
<dbReference type="PROSITE" id="PS51352">
    <property type="entry name" value="THIOREDOXIN_2"/>
    <property type="match status" value="1"/>
</dbReference>
<dbReference type="PANTHER" id="PTHR42852">
    <property type="entry name" value="THIOL:DISULFIDE INTERCHANGE PROTEIN DSBE"/>
    <property type="match status" value="1"/>
</dbReference>
<dbReference type="PROSITE" id="PS51257">
    <property type="entry name" value="PROKAR_LIPOPROTEIN"/>
    <property type="match status" value="1"/>
</dbReference>
<keyword evidence="4" id="KW-0676">Redox-active center</keyword>
<dbReference type="PANTHER" id="PTHR42852:SF6">
    <property type="entry name" value="THIOL:DISULFIDE INTERCHANGE PROTEIN DSBE"/>
    <property type="match status" value="1"/>
</dbReference>
<dbReference type="Pfam" id="PF00578">
    <property type="entry name" value="AhpC-TSA"/>
    <property type="match status" value="1"/>
</dbReference>
<name>A0ABT7WFH2_9FLAO</name>
<dbReference type="InterPro" id="IPR036249">
    <property type="entry name" value="Thioredoxin-like_sf"/>
</dbReference>
<protein>
    <submittedName>
        <fullName evidence="6">TlpA disulfide reductase family protein</fullName>
    </submittedName>
</protein>
<dbReference type="RefSeq" id="WP_289725032.1">
    <property type="nucleotide sequence ID" value="NZ_JAUDUY010000004.1"/>
</dbReference>
<dbReference type="InterPro" id="IPR013766">
    <property type="entry name" value="Thioredoxin_domain"/>
</dbReference>
<gene>
    <name evidence="6" type="ORF">QU605_09310</name>
</gene>
<evidence type="ECO:0000259" key="5">
    <source>
        <dbReference type="PROSITE" id="PS51352"/>
    </source>
</evidence>
<feature type="domain" description="Thioredoxin" evidence="5">
    <location>
        <begin position="232"/>
        <end position="369"/>
    </location>
</feature>
<dbReference type="SUPFAM" id="SSF52833">
    <property type="entry name" value="Thioredoxin-like"/>
    <property type="match status" value="1"/>
</dbReference>
<evidence type="ECO:0000256" key="4">
    <source>
        <dbReference type="ARBA" id="ARBA00023284"/>
    </source>
</evidence>
<dbReference type="EMBL" id="JAUDUY010000004">
    <property type="protein sequence ID" value="MDM9631667.1"/>
    <property type="molecule type" value="Genomic_DNA"/>
</dbReference>
<dbReference type="Pfam" id="PF14289">
    <property type="entry name" value="DUF4369"/>
    <property type="match status" value="1"/>
</dbReference>
<evidence type="ECO:0000313" key="6">
    <source>
        <dbReference type="EMBL" id="MDM9631667.1"/>
    </source>
</evidence>
<evidence type="ECO:0000256" key="1">
    <source>
        <dbReference type="ARBA" id="ARBA00004196"/>
    </source>
</evidence>
<dbReference type="CDD" id="cd02966">
    <property type="entry name" value="TlpA_like_family"/>
    <property type="match status" value="1"/>
</dbReference>
<dbReference type="InterPro" id="IPR000866">
    <property type="entry name" value="AhpC/TSA"/>
</dbReference>
<keyword evidence="7" id="KW-1185">Reference proteome</keyword>
<sequence length="369" mass="40666">MKRIFWFFPVLIVFFSCSGETKSGYEITGSLEGDVAEGTQVFLRKSDENMRPVPGDTTSVTNGTFQFTGDATTPELRYIFVDGVNAAIPVIVENGSIRVIAHRDSLGAAEVTGTPQNEAYRAFVEGTRKLVARRNSINTEMQAAMQNRDTANMTALRDEFFEFQQSAVDFEKTFIQGHSDALISAMLVNRMLQSGSAPVAEVAELFEGLDPSLRQSALGSQIEAQIASQRVTAIGSKAPNFTAPTPTGENLSLNQVLGKVTLVDFWAAWCRPCRAENPNIVKVYNKYKDKGLSVLGVSLDRKATDWKNAIEQDGLDWHHVSNVRYFDEIAELYNVRAIPASFILDENGVIVAKNLRGEDLEAKIAELLP</sequence>
<accession>A0ABT7WFH2</accession>
<comment type="subcellular location">
    <subcellularLocation>
        <location evidence="1">Cell envelope</location>
    </subcellularLocation>
</comment>
<keyword evidence="2" id="KW-0201">Cytochrome c-type biogenesis</keyword>
<evidence type="ECO:0000313" key="7">
    <source>
        <dbReference type="Proteomes" id="UP001174839"/>
    </source>
</evidence>
<comment type="caution">
    <text evidence="6">The sequence shown here is derived from an EMBL/GenBank/DDBJ whole genome shotgun (WGS) entry which is preliminary data.</text>
</comment>
<keyword evidence="3" id="KW-1015">Disulfide bond</keyword>
<evidence type="ECO:0000256" key="2">
    <source>
        <dbReference type="ARBA" id="ARBA00022748"/>
    </source>
</evidence>
<dbReference type="Gene3D" id="3.40.30.10">
    <property type="entry name" value="Glutaredoxin"/>
    <property type="match status" value="1"/>
</dbReference>
<dbReference type="InterPro" id="IPR050553">
    <property type="entry name" value="Thioredoxin_ResA/DsbE_sf"/>
</dbReference>
<reference evidence="6" key="1">
    <citation type="submission" date="2023-06" db="EMBL/GenBank/DDBJ databases">
        <title>Robiginitalea aurantiacus sp. nov. and Algoriphagus sediminis sp. nov., isolated from coastal sediment.</title>
        <authorList>
            <person name="Zhou Z.Y."/>
            <person name="An J."/>
            <person name="Jia Y.W."/>
            <person name="Du Z.J."/>
        </authorList>
    </citation>
    <scope>NUCLEOTIDE SEQUENCE</scope>
    <source>
        <strain evidence="6">M39</strain>
    </source>
</reference>
<dbReference type="InterPro" id="IPR025380">
    <property type="entry name" value="DUF4369"/>
</dbReference>
<dbReference type="Proteomes" id="UP001174839">
    <property type="component" value="Unassembled WGS sequence"/>
</dbReference>
<organism evidence="6 7">
    <name type="scientific">Robiginitalea aurantiaca</name>
    <dbReference type="NCBI Taxonomy" id="3056915"/>
    <lineage>
        <taxon>Bacteria</taxon>
        <taxon>Pseudomonadati</taxon>
        <taxon>Bacteroidota</taxon>
        <taxon>Flavobacteriia</taxon>
        <taxon>Flavobacteriales</taxon>
        <taxon>Flavobacteriaceae</taxon>
        <taxon>Robiginitalea</taxon>
    </lineage>
</organism>